<evidence type="ECO:0000313" key="1">
    <source>
        <dbReference type="EMBL" id="UPM44044.1"/>
    </source>
</evidence>
<dbReference type="PANTHER" id="PTHR35868:SF4">
    <property type="entry name" value="DUF2804 DOMAIN-CONTAINING PROTEIN"/>
    <property type="match status" value="1"/>
</dbReference>
<dbReference type="RefSeq" id="WP_247994701.1">
    <property type="nucleotide sequence ID" value="NZ_CP096019.1"/>
</dbReference>
<keyword evidence="2" id="KW-1185">Reference proteome</keyword>
<accession>A0A8U0A4T2</accession>
<reference evidence="1" key="1">
    <citation type="submission" date="2022-04" db="EMBL/GenBank/DDBJ databases">
        <title>Halocatena sp. nov., isolated from a salt lake.</title>
        <authorList>
            <person name="Cui H.-L."/>
        </authorList>
    </citation>
    <scope>NUCLEOTIDE SEQUENCE</scope>
    <source>
        <strain evidence="1">AD-1</strain>
    </source>
</reference>
<dbReference type="Pfam" id="PF10974">
    <property type="entry name" value="DUF2804"/>
    <property type="match status" value="1"/>
</dbReference>
<evidence type="ECO:0000313" key="2">
    <source>
        <dbReference type="Proteomes" id="UP000831768"/>
    </source>
</evidence>
<dbReference type="KEGG" id="haad:MW046_06270"/>
<dbReference type="PANTHER" id="PTHR35868">
    <property type="entry name" value="DUF2804 DOMAIN-CONTAINING PROTEIN-RELATED"/>
    <property type="match status" value="1"/>
</dbReference>
<gene>
    <name evidence="1" type="ORF">MW046_06270</name>
</gene>
<dbReference type="GeneID" id="71927635"/>
<protein>
    <submittedName>
        <fullName evidence="1">DUF2804 domain-containing protein</fullName>
    </submittedName>
</protein>
<dbReference type="InterPro" id="IPR021243">
    <property type="entry name" value="DUF2804"/>
</dbReference>
<proteinExistence type="predicted"/>
<organism evidence="1 2">
    <name type="scientific">Halocatena salina</name>
    <dbReference type="NCBI Taxonomy" id="2934340"/>
    <lineage>
        <taxon>Archaea</taxon>
        <taxon>Methanobacteriati</taxon>
        <taxon>Methanobacteriota</taxon>
        <taxon>Stenosarchaea group</taxon>
        <taxon>Halobacteria</taxon>
        <taxon>Halobacteriales</taxon>
        <taxon>Natronomonadaceae</taxon>
        <taxon>Halocatena</taxon>
    </lineage>
</organism>
<dbReference type="EMBL" id="CP096019">
    <property type="protein sequence ID" value="UPM44044.1"/>
    <property type="molecule type" value="Genomic_DNA"/>
</dbReference>
<dbReference type="AlphaFoldDB" id="A0A8U0A4T2"/>
<name>A0A8U0A4T2_9EURY</name>
<sequence>MDLGTAPSAPVSDGDIAFGTYRGSCSSTAIDLDVRFRLGRFVRLRHEKKLQQFWAVDDALALYGSVVDAGPIGMASLWVFDRADGTVLADSTSILPPLVVRIDDDPTADPVAVARFLDHRVTLDNRGDTTRGSGRMETTKFTVGYDTPAAEPVTAVRPATDGEDSSRHVVISQQSASLPVTGWLNADGHRHRFSENAVGMLDYTHGLVPATMTWHGAIASGHAADGTAVGFSIGTDPEGVGNVVWIDGVPRGIGPTTIVPEEWRIETEDGYLSVSLDVEYPHRRTISFGPISHRIVQPFGRWRGTLGDRTIELPGVGELHEANW</sequence>
<dbReference type="Proteomes" id="UP000831768">
    <property type="component" value="Chromosome"/>
</dbReference>